<dbReference type="SUPFAM" id="SSF54001">
    <property type="entry name" value="Cysteine proteinases"/>
    <property type="match status" value="1"/>
</dbReference>
<name>A0A1Z2L246_9ACTN</name>
<dbReference type="Proteomes" id="UP000195755">
    <property type="component" value="Chromosome"/>
</dbReference>
<proteinExistence type="inferred from homology"/>
<dbReference type="GO" id="GO:0006508">
    <property type="term" value="P:proteolysis"/>
    <property type="evidence" value="ECO:0007669"/>
    <property type="project" value="UniProtKB-KW"/>
</dbReference>
<dbReference type="Pfam" id="PF00877">
    <property type="entry name" value="NLPC_P60"/>
    <property type="match status" value="1"/>
</dbReference>
<gene>
    <name evidence="7" type="ORF">SMD11_2711</name>
</gene>
<dbReference type="InterPro" id="IPR051794">
    <property type="entry name" value="PG_Endopeptidase_C40"/>
</dbReference>
<organism evidence="7 8">
    <name type="scientific">Streptomyces albireticuli</name>
    <dbReference type="NCBI Taxonomy" id="1940"/>
    <lineage>
        <taxon>Bacteria</taxon>
        <taxon>Bacillati</taxon>
        <taxon>Actinomycetota</taxon>
        <taxon>Actinomycetes</taxon>
        <taxon>Kitasatosporales</taxon>
        <taxon>Streptomycetaceae</taxon>
        <taxon>Streptomyces</taxon>
    </lineage>
</organism>
<evidence type="ECO:0000256" key="4">
    <source>
        <dbReference type="ARBA" id="ARBA00022807"/>
    </source>
</evidence>
<keyword evidence="5" id="KW-0175">Coiled coil</keyword>
<feature type="domain" description="NlpC/P60" evidence="6">
    <location>
        <begin position="259"/>
        <end position="374"/>
    </location>
</feature>
<protein>
    <recommendedName>
        <fullName evidence="6">NlpC/P60 domain-containing protein</fullName>
    </recommendedName>
</protein>
<dbReference type="Gene3D" id="3.90.1720.10">
    <property type="entry name" value="endopeptidase domain like (from Nostoc punctiforme)"/>
    <property type="match status" value="1"/>
</dbReference>
<keyword evidence="2" id="KW-0645">Protease</keyword>
<evidence type="ECO:0000259" key="6">
    <source>
        <dbReference type="PROSITE" id="PS51935"/>
    </source>
</evidence>
<dbReference type="PANTHER" id="PTHR47359:SF3">
    <property type="entry name" value="NLP_P60 DOMAIN-CONTAINING PROTEIN-RELATED"/>
    <property type="match status" value="1"/>
</dbReference>
<evidence type="ECO:0000313" key="7">
    <source>
        <dbReference type="EMBL" id="ARZ68360.1"/>
    </source>
</evidence>
<dbReference type="EMBL" id="CP021744">
    <property type="protein sequence ID" value="ARZ68360.1"/>
    <property type="molecule type" value="Genomic_DNA"/>
</dbReference>
<dbReference type="PANTHER" id="PTHR47359">
    <property type="entry name" value="PEPTIDOGLYCAN DL-ENDOPEPTIDASE CWLO"/>
    <property type="match status" value="1"/>
</dbReference>
<evidence type="ECO:0000256" key="3">
    <source>
        <dbReference type="ARBA" id="ARBA00022801"/>
    </source>
</evidence>
<evidence type="ECO:0000256" key="2">
    <source>
        <dbReference type="ARBA" id="ARBA00022670"/>
    </source>
</evidence>
<dbReference type="GO" id="GO:0008234">
    <property type="term" value="F:cysteine-type peptidase activity"/>
    <property type="evidence" value="ECO:0007669"/>
    <property type="project" value="UniProtKB-KW"/>
</dbReference>
<feature type="coiled-coil region" evidence="5">
    <location>
        <begin position="66"/>
        <end position="114"/>
    </location>
</feature>
<accession>A0A1Z2L246</accession>
<dbReference type="InterPro" id="IPR038765">
    <property type="entry name" value="Papain-like_cys_pep_sf"/>
</dbReference>
<keyword evidence="3" id="KW-0378">Hydrolase</keyword>
<dbReference type="InterPro" id="IPR000064">
    <property type="entry name" value="NLP_P60_dom"/>
</dbReference>
<evidence type="ECO:0000313" key="8">
    <source>
        <dbReference type="Proteomes" id="UP000195755"/>
    </source>
</evidence>
<dbReference type="PROSITE" id="PS51935">
    <property type="entry name" value="NLPC_P60"/>
    <property type="match status" value="1"/>
</dbReference>
<comment type="similarity">
    <text evidence="1">Belongs to the peptidase C40 family.</text>
</comment>
<sequence>MHDQQVWKEVTADVASHRKPRQHPLTGATARTAAGLALAGAATATVLDGSAQAAPHPTPSQLRTRIDRYYQEAEAATERYNGAKEKADRAESTLEGLQDEAARRTARLNTARNALGSVATAQYREGSLPTSVRLLMSASPEQYLERASMSDRAGVRRSIAVTRYRDELRDVEQVRTTAGGRLAELRREKATLARHKRAVESKLTEARKILERLPEEHRAAVARGDAAPQAAPAGGVTSAVPAALHTGGSVVGGAAQAPTQRAARAVAYAYSALGKPYVWGATGPSAFDCSGLTQAAWRAAGVSLPRTTYTQINAGRRISRGALAPGDLVFFYSGVSHVGIYVGGGRMIHAPHPGAPVRIAPVDEMPFAGASRPA</sequence>
<evidence type="ECO:0000256" key="1">
    <source>
        <dbReference type="ARBA" id="ARBA00007074"/>
    </source>
</evidence>
<keyword evidence="4" id="KW-0788">Thiol protease</keyword>
<dbReference type="AlphaFoldDB" id="A0A1Z2L246"/>
<evidence type="ECO:0000256" key="5">
    <source>
        <dbReference type="SAM" id="Coils"/>
    </source>
</evidence>
<reference evidence="7 8" key="1">
    <citation type="submission" date="2017-06" db="EMBL/GenBank/DDBJ databases">
        <title>Streptomyces albireticuli Genome sequencing and assembly.</title>
        <authorList>
            <person name="Wang Y."/>
            <person name="Du B."/>
            <person name="Ding Y."/>
            <person name="Liu H."/>
            <person name="Hou Q."/>
            <person name="Liu K."/>
            <person name="Yao L."/>
            <person name="Wang C."/>
        </authorList>
    </citation>
    <scope>NUCLEOTIDE SEQUENCE [LARGE SCALE GENOMIC DNA]</scope>
    <source>
        <strain evidence="7 8">MDJK11</strain>
    </source>
</reference>
<dbReference type="KEGG" id="salj:SMD11_2711"/>